<protein>
    <submittedName>
        <fullName evidence="1">Uncharacterized protein</fullName>
    </submittedName>
</protein>
<evidence type="ECO:0000313" key="1">
    <source>
        <dbReference type="EMBL" id="JAD69627.1"/>
    </source>
</evidence>
<reference evidence="1" key="1">
    <citation type="submission" date="2014-09" db="EMBL/GenBank/DDBJ databases">
        <authorList>
            <person name="Magalhaes I.L.F."/>
            <person name="Oliveira U."/>
            <person name="Santos F.R."/>
            <person name="Vidigal T.H.D.A."/>
            <person name="Brescovit A.D."/>
            <person name="Santos A.J."/>
        </authorList>
    </citation>
    <scope>NUCLEOTIDE SEQUENCE</scope>
    <source>
        <tissue evidence="1">Shoot tissue taken approximately 20 cm above the soil surface</tissue>
    </source>
</reference>
<dbReference type="EMBL" id="GBRH01228268">
    <property type="protein sequence ID" value="JAD69627.1"/>
    <property type="molecule type" value="Transcribed_RNA"/>
</dbReference>
<proteinExistence type="predicted"/>
<accession>A0A0A9CDS4</accession>
<name>A0A0A9CDS4_ARUDO</name>
<sequence>MTWPPRTTLCFLPTASFNCEIWNTRWMDGLL</sequence>
<reference evidence="1" key="2">
    <citation type="journal article" date="2015" name="Data Brief">
        <title>Shoot transcriptome of the giant reed, Arundo donax.</title>
        <authorList>
            <person name="Barrero R.A."/>
            <person name="Guerrero F.D."/>
            <person name="Moolhuijzen P."/>
            <person name="Goolsby J.A."/>
            <person name="Tidwell J."/>
            <person name="Bellgard S.E."/>
            <person name="Bellgard M.I."/>
        </authorList>
    </citation>
    <scope>NUCLEOTIDE SEQUENCE</scope>
    <source>
        <tissue evidence="1">Shoot tissue taken approximately 20 cm above the soil surface</tissue>
    </source>
</reference>
<dbReference type="AlphaFoldDB" id="A0A0A9CDS4"/>
<organism evidence="1">
    <name type="scientific">Arundo donax</name>
    <name type="common">Giant reed</name>
    <name type="synonym">Donax arundinaceus</name>
    <dbReference type="NCBI Taxonomy" id="35708"/>
    <lineage>
        <taxon>Eukaryota</taxon>
        <taxon>Viridiplantae</taxon>
        <taxon>Streptophyta</taxon>
        <taxon>Embryophyta</taxon>
        <taxon>Tracheophyta</taxon>
        <taxon>Spermatophyta</taxon>
        <taxon>Magnoliopsida</taxon>
        <taxon>Liliopsida</taxon>
        <taxon>Poales</taxon>
        <taxon>Poaceae</taxon>
        <taxon>PACMAD clade</taxon>
        <taxon>Arundinoideae</taxon>
        <taxon>Arundineae</taxon>
        <taxon>Arundo</taxon>
    </lineage>
</organism>